<feature type="non-terminal residue" evidence="1">
    <location>
        <position position="1"/>
    </location>
</feature>
<organism evidence="1 2">
    <name type="scientific">Ensete ventricosum</name>
    <name type="common">Abyssinian banana</name>
    <name type="synonym">Musa ensete</name>
    <dbReference type="NCBI Taxonomy" id="4639"/>
    <lineage>
        <taxon>Eukaryota</taxon>
        <taxon>Viridiplantae</taxon>
        <taxon>Streptophyta</taxon>
        <taxon>Embryophyta</taxon>
        <taxon>Tracheophyta</taxon>
        <taxon>Spermatophyta</taxon>
        <taxon>Magnoliopsida</taxon>
        <taxon>Liliopsida</taxon>
        <taxon>Zingiberales</taxon>
        <taxon>Musaceae</taxon>
        <taxon>Ensete</taxon>
    </lineage>
</organism>
<accession>A0A426ZME2</accession>
<gene>
    <name evidence="1" type="ORF">B296_00027787</name>
</gene>
<name>A0A426ZME2_ENSVE</name>
<protein>
    <submittedName>
        <fullName evidence="1">Uncharacterized protein</fullName>
    </submittedName>
</protein>
<evidence type="ECO:0000313" key="2">
    <source>
        <dbReference type="Proteomes" id="UP000287651"/>
    </source>
</evidence>
<evidence type="ECO:0000313" key="1">
    <source>
        <dbReference type="EMBL" id="RRT65167.1"/>
    </source>
</evidence>
<comment type="caution">
    <text evidence="1">The sequence shown here is derived from an EMBL/GenBank/DDBJ whole genome shotgun (WGS) entry which is preliminary data.</text>
</comment>
<dbReference type="Proteomes" id="UP000287651">
    <property type="component" value="Unassembled WGS sequence"/>
</dbReference>
<reference evidence="1 2" key="1">
    <citation type="journal article" date="2014" name="Agronomy (Basel)">
        <title>A Draft Genome Sequence for Ensete ventricosum, the Drought-Tolerant Tree Against Hunger.</title>
        <authorList>
            <person name="Harrison J."/>
            <person name="Moore K.A."/>
            <person name="Paszkiewicz K."/>
            <person name="Jones T."/>
            <person name="Grant M."/>
            <person name="Ambacheew D."/>
            <person name="Muzemil S."/>
            <person name="Studholme D.J."/>
        </authorList>
    </citation>
    <scope>NUCLEOTIDE SEQUENCE [LARGE SCALE GENOMIC DNA]</scope>
</reference>
<dbReference type="EMBL" id="AMZH03005910">
    <property type="protein sequence ID" value="RRT65167.1"/>
    <property type="molecule type" value="Genomic_DNA"/>
</dbReference>
<dbReference type="AlphaFoldDB" id="A0A426ZME2"/>
<proteinExistence type="predicted"/>
<sequence>LAFPNVLAYRKSYEHGFVKKYDGHKLYVKSSFNRFFVYRLRNSKFKPFPTYLPLGNRTSSVSSKNTMVINFAQSHEQSQVSNDFSCTFSEIQNTGNSQHIRPWKVVRARF</sequence>